<dbReference type="AlphaFoldDB" id="A0A0P9CR21"/>
<proteinExistence type="predicted"/>
<dbReference type="PANTHER" id="PTHR30213">
    <property type="entry name" value="INNER MEMBRANE PROTEIN YHJD"/>
    <property type="match status" value="1"/>
</dbReference>
<dbReference type="Pfam" id="PF03631">
    <property type="entry name" value="Virul_fac_BrkB"/>
    <property type="match status" value="1"/>
</dbReference>
<evidence type="ECO:0000256" key="2">
    <source>
        <dbReference type="ARBA" id="ARBA00022475"/>
    </source>
</evidence>
<keyword evidence="4 6" id="KW-1133">Transmembrane helix</keyword>
<feature type="transmembrane region" description="Helical" evidence="6">
    <location>
        <begin position="88"/>
        <end position="109"/>
    </location>
</feature>
<comment type="subcellular location">
    <subcellularLocation>
        <location evidence="1">Cell membrane</location>
        <topology evidence="1">Multi-pass membrane protein</topology>
    </subcellularLocation>
</comment>
<protein>
    <submittedName>
        <fullName evidence="7">Ribonuclease BN</fullName>
    </submittedName>
</protein>
<keyword evidence="5 6" id="KW-0472">Membrane</keyword>
<evidence type="ECO:0000256" key="3">
    <source>
        <dbReference type="ARBA" id="ARBA00022692"/>
    </source>
</evidence>
<feature type="transmembrane region" description="Helical" evidence="6">
    <location>
        <begin position="29"/>
        <end position="52"/>
    </location>
</feature>
<evidence type="ECO:0000256" key="5">
    <source>
        <dbReference type="ARBA" id="ARBA00023136"/>
    </source>
</evidence>
<dbReference type="PANTHER" id="PTHR30213:SF1">
    <property type="entry name" value="INNER MEMBRANE PROTEIN YHJD"/>
    <property type="match status" value="1"/>
</dbReference>
<evidence type="ECO:0000256" key="1">
    <source>
        <dbReference type="ARBA" id="ARBA00004651"/>
    </source>
</evidence>
<evidence type="ECO:0000313" key="8">
    <source>
        <dbReference type="Proteomes" id="UP000050509"/>
    </source>
</evidence>
<evidence type="ECO:0000256" key="6">
    <source>
        <dbReference type="SAM" id="Phobius"/>
    </source>
</evidence>
<dbReference type="EMBL" id="LJCR01002905">
    <property type="protein sequence ID" value="KPV48144.1"/>
    <property type="molecule type" value="Genomic_DNA"/>
</dbReference>
<keyword evidence="2" id="KW-1003">Cell membrane</keyword>
<evidence type="ECO:0000256" key="4">
    <source>
        <dbReference type="ARBA" id="ARBA00022989"/>
    </source>
</evidence>
<feature type="transmembrane region" description="Helical" evidence="6">
    <location>
        <begin position="138"/>
        <end position="169"/>
    </location>
</feature>
<organism evidence="7 8">
    <name type="scientific">Kouleothrix aurantiaca</name>
    <dbReference type="NCBI Taxonomy" id="186479"/>
    <lineage>
        <taxon>Bacteria</taxon>
        <taxon>Bacillati</taxon>
        <taxon>Chloroflexota</taxon>
        <taxon>Chloroflexia</taxon>
        <taxon>Chloroflexales</taxon>
        <taxon>Roseiflexineae</taxon>
        <taxon>Roseiflexaceae</taxon>
        <taxon>Kouleothrix</taxon>
    </lineage>
</organism>
<accession>A0A0P9CR21</accession>
<dbReference type="Proteomes" id="UP000050509">
    <property type="component" value="Unassembled WGS sequence"/>
</dbReference>
<comment type="caution">
    <text evidence="7">The sequence shown here is derived from an EMBL/GenBank/DDBJ whole genome shotgun (WGS) entry which is preliminary data.</text>
</comment>
<gene>
    <name evidence="7" type="ORF">SE17_39640</name>
</gene>
<keyword evidence="8" id="KW-1185">Reference proteome</keyword>
<dbReference type="InterPro" id="IPR017039">
    <property type="entry name" value="Virul_fac_BrkB"/>
</dbReference>
<evidence type="ECO:0000313" key="7">
    <source>
        <dbReference type="EMBL" id="KPV48144.1"/>
    </source>
</evidence>
<sequence length="174" mass="18233">MNPTAVWSLLRETFSDWSEDRAPRLAAALAYYTVFALAPLLIIVIAIAGLFFGETQVRESILSQVGGLIGQNGREAIDAMIQGARKPAAGIIATVIGVITLLLAAGGLFGQLQDALNTIWEVQPKPGRGIAGTLKDRFFSFAMVLGVGFLLLVSLVISATLSAVGTLVAGDAYA</sequence>
<keyword evidence="3 6" id="KW-0812">Transmembrane</keyword>
<dbReference type="GO" id="GO:0005886">
    <property type="term" value="C:plasma membrane"/>
    <property type="evidence" value="ECO:0007669"/>
    <property type="project" value="UniProtKB-SubCell"/>
</dbReference>
<name>A0A0P9CR21_9CHLR</name>
<reference evidence="7 8" key="1">
    <citation type="submission" date="2015-09" db="EMBL/GenBank/DDBJ databases">
        <title>Draft genome sequence of Kouleothrix aurantiaca JCM 19913.</title>
        <authorList>
            <person name="Hemp J."/>
        </authorList>
    </citation>
    <scope>NUCLEOTIDE SEQUENCE [LARGE SCALE GENOMIC DNA]</scope>
    <source>
        <strain evidence="7 8">COM-B</strain>
    </source>
</reference>
<feature type="non-terminal residue" evidence="7">
    <location>
        <position position="174"/>
    </location>
</feature>